<sequence>MKNILSVFKRDMKAVIKNPVAIIIILGICIIPSLYAWVNIKACWNPYENTSTVPIAVVNNDTGTTLDGKNLNMGDEVVSELKDNKDIGWKFVDSKQAELGVVSGKYYASIEIPEDFSKNLTSLTTDNPVKPNIIYKVDTKANPVAGKITDVAKEQLINEIKSNFVSTVNKIAFSSLNKVGDKIEQNKKQIIEMKNAIIKINKNMDLINGALNGTSTNAKNLSEYLNSIKSTMPQLTNGISAMQNGTEQSKDLTKYTRNTLDSSFNNLEMNLNQMQASSKKITSLMKDLNSKVKDEGNQNISTTISMIKEEINYINSNIDTINKFLTEINKKANRDNISKLITSLNNVKTSLSEESSKLDKLSNSFNETGKLNENILNEISSLNSSASNNVKNTMNIYNNDTKSAISKICDNYIKATEEANKLLGNSKGMVSSIDTLLNTAIDGSNLTSEMAGKLDEKLKYFESSMGELSKKLEGISNDNIQEIVTVLQSNPEVMGEYISDPFNVKNESIYRIPNYGSGMAPIYSVLAVWVGGLILTSLLSTKVTPFEGSEKLTIREKYLGKLMTFTVLAMIQGFIITMGDKLLLGVYTVNAPLLILFGIVSSFTFSTIIYTLVSLFGNVGKALAIIWMVIQIAGSGGTYPIQVDPLFFRILQPSFPFTYALGGFREAIGGPLISSVVLDFTMLFIFAIVFILIGIFFKEKINKYTNKFEEKFEESGIAE</sequence>
<organism evidence="7 8">
    <name type="scientific">Clostridium baratii str. Sullivan</name>
    <dbReference type="NCBI Taxonomy" id="1415775"/>
    <lineage>
        <taxon>Bacteria</taxon>
        <taxon>Bacillati</taxon>
        <taxon>Bacillota</taxon>
        <taxon>Clostridia</taxon>
        <taxon>Eubacteriales</taxon>
        <taxon>Clostridiaceae</taxon>
        <taxon>Clostridium</taxon>
    </lineage>
</organism>
<comment type="subcellular location">
    <subcellularLocation>
        <location evidence="1">Membrane</location>
        <topology evidence="1">Multi-pass membrane protein</topology>
    </subcellularLocation>
</comment>
<dbReference type="PANTHER" id="PTHR43077">
    <property type="entry name" value="TRANSPORT PERMEASE YVFS-RELATED"/>
    <property type="match status" value="1"/>
</dbReference>
<dbReference type="InterPro" id="IPR051328">
    <property type="entry name" value="T7SS_ABC-Transporter"/>
</dbReference>
<evidence type="ECO:0000256" key="5">
    <source>
        <dbReference type="SAM" id="Phobius"/>
    </source>
</evidence>
<dbReference type="STRING" id="1561.NPD11_1188"/>
<feature type="transmembrane region" description="Helical" evidence="5">
    <location>
        <begin position="591"/>
        <end position="615"/>
    </location>
</feature>
<feature type="transmembrane region" description="Helical" evidence="5">
    <location>
        <begin position="520"/>
        <end position="541"/>
    </location>
</feature>
<dbReference type="RefSeq" id="WP_039313970.1">
    <property type="nucleotide sequence ID" value="NZ_CP006905.1"/>
</dbReference>
<dbReference type="PANTHER" id="PTHR43077:SF10">
    <property type="entry name" value="TRANSPORT PERMEASE PROTEIN"/>
    <property type="match status" value="1"/>
</dbReference>
<dbReference type="Proteomes" id="UP000030635">
    <property type="component" value="Chromosome"/>
</dbReference>
<dbReference type="InterPro" id="IPR017501">
    <property type="entry name" value="Phage_infect_YhgE_C"/>
</dbReference>
<dbReference type="Pfam" id="PF12698">
    <property type="entry name" value="ABC2_membrane_3"/>
    <property type="match status" value="1"/>
</dbReference>
<dbReference type="GO" id="GO:0016020">
    <property type="term" value="C:membrane"/>
    <property type="evidence" value="ECO:0007669"/>
    <property type="project" value="UniProtKB-SubCell"/>
</dbReference>
<evidence type="ECO:0000256" key="4">
    <source>
        <dbReference type="ARBA" id="ARBA00023136"/>
    </source>
</evidence>
<proteinExistence type="predicted"/>
<feature type="transmembrane region" description="Helical" evidence="5">
    <location>
        <begin position="20"/>
        <end position="38"/>
    </location>
</feature>
<dbReference type="InterPro" id="IPR013525">
    <property type="entry name" value="ABC2_TM"/>
</dbReference>
<keyword evidence="4 5" id="KW-0472">Membrane</keyword>
<dbReference type="eggNOG" id="COG1511">
    <property type="taxonomic scope" value="Bacteria"/>
</dbReference>
<evidence type="ECO:0000256" key="1">
    <source>
        <dbReference type="ARBA" id="ARBA00004141"/>
    </source>
</evidence>
<name>A0A0A7FTU0_9CLOT</name>
<feature type="transmembrane region" description="Helical" evidence="5">
    <location>
        <begin position="622"/>
        <end position="641"/>
    </location>
</feature>
<dbReference type="AlphaFoldDB" id="A0A0A7FTU0"/>
<keyword evidence="2 5" id="KW-0812">Transmembrane</keyword>
<gene>
    <name evidence="7" type="ORF">U729_1831</name>
</gene>
<protein>
    <recommendedName>
        <fullName evidence="6">ABC-2 type transporter transmembrane domain-containing protein</fullName>
    </recommendedName>
</protein>
<evidence type="ECO:0000313" key="8">
    <source>
        <dbReference type="Proteomes" id="UP000030635"/>
    </source>
</evidence>
<dbReference type="Gene3D" id="3.40.1710.10">
    <property type="entry name" value="abc type-2 transporter like domain"/>
    <property type="match status" value="1"/>
</dbReference>
<dbReference type="HOGENOM" id="CLU_004534_2_0_9"/>
<evidence type="ECO:0000313" key="7">
    <source>
        <dbReference type="EMBL" id="AIY83059.1"/>
    </source>
</evidence>
<dbReference type="NCBIfam" id="TIGR03062">
    <property type="entry name" value="pip_yhgE_Cterm"/>
    <property type="match status" value="1"/>
</dbReference>
<evidence type="ECO:0000259" key="6">
    <source>
        <dbReference type="Pfam" id="PF12698"/>
    </source>
</evidence>
<dbReference type="GO" id="GO:0140359">
    <property type="term" value="F:ABC-type transporter activity"/>
    <property type="evidence" value="ECO:0007669"/>
    <property type="project" value="InterPro"/>
</dbReference>
<evidence type="ECO:0000256" key="3">
    <source>
        <dbReference type="ARBA" id="ARBA00022989"/>
    </source>
</evidence>
<accession>A0A0A7FTU0</accession>
<feature type="transmembrane region" description="Helical" evidence="5">
    <location>
        <begin position="562"/>
        <end position="579"/>
    </location>
</feature>
<dbReference type="KEGG" id="cbv:U729_1831"/>
<reference evidence="7 8" key="1">
    <citation type="journal article" date="2015" name="Infect. Genet. Evol.">
        <title>Genomic sequences of six botulinum neurotoxin-producing strains representing three clostridial species illustrate the mobility and diversity of botulinum neurotoxin genes.</title>
        <authorList>
            <person name="Smith T.J."/>
            <person name="Hill K.K."/>
            <person name="Xie G."/>
            <person name="Foley B.T."/>
            <person name="Williamson C.H."/>
            <person name="Foster J.T."/>
            <person name="Johnson S.L."/>
            <person name="Chertkov O."/>
            <person name="Teshima H."/>
            <person name="Gibbons H.S."/>
            <person name="Johnsky L.A."/>
            <person name="Karavis M.A."/>
            <person name="Smith L.A."/>
        </authorList>
    </citation>
    <scope>NUCLEOTIDE SEQUENCE [LARGE SCALE GENOMIC DNA]</scope>
    <source>
        <strain evidence="7">Sullivan</strain>
    </source>
</reference>
<keyword evidence="8" id="KW-1185">Reference proteome</keyword>
<dbReference type="OrthoDB" id="9811483at2"/>
<dbReference type="EMBL" id="CP006905">
    <property type="protein sequence ID" value="AIY83059.1"/>
    <property type="molecule type" value="Genomic_DNA"/>
</dbReference>
<evidence type="ECO:0000256" key="2">
    <source>
        <dbReference type="ARBA" id="ARBA00022692"/>
    </source>
</evidence>
<dbReference type="InterPro" id="IPR017500">
    <property type="entry name" value="Phage_infect_YhgE_N"/>
</dbReference>
<feature type="transmembrane region" description="Helical" evidence="5">
    <location>
        <begin position="672"/>
        <end position="697"/>
    </location>
</feature>
<dbReference type="NCBIfam" id="TIGR03061">
    <property type="entry name" value="pip_yhgE_Nterm"/>
    <property type="match status" value="1"/>
</dbReference>
<keyword evidence="3 5" id="KW-1133">Transmembrane helix</keyword>
<feature type="domain" description="ABC-2 type transporter transmembrane" evidence="6">
    <location>
        <begin position="370"/>
        <end position="696"/>
    </location>
</feature>